<evidence type="ECO:0000256" key="5">
    <source>
        <dbReference type="ARBA" id="ARBA00022741"/>
    </source>
</evidence>
<evidence type="ECO:0000256" key="9">
    <source>
        <dbReference type="HAMAP-Rule" id="MF_00328"/>
    </source>
</evidence>
<name>A5EV92_DICNV</name>
<dbReference type="CDD" id="cd00071">
    <property type="entry name" value="GMPK"/>
    <property type="match status" value="1"/>
</dbReference>
<accession>A5EV92</accession>
<keyword evidence="5 9" id="KW-0547">Nucleotide-binding</keyword>
<organism evidence="11 12">
    <name type="scientific">Dichelobacter nodosus (strain VCS1703A)</name>
    <dbReference type="NCBI Taxonomy" id="246195"/>
    <lineage>
        <taxon>Bacteria</taxon>
        <taxon>Pseudomonadati</taxon>
        <taxon>Pseudomonadota</taxon>
        <taxon>Gammaproteobacteria</taxon>
        <taxon>Cardiobacteriales</taxon>
        <taxon>Cardiobacteriaceae</taxon>
        <taxon>Dichelobacter</taxon>
    </lineage>
</organism>
<dbReference type="InterPro" id="IPR008144">
    <property type="entry name" value="Guanylate_kin-like_dom"/>
</dbReference>
<dbReference type="AlphaFoldDB" id="A5EV92"/>
<dbReference type="InterPro" id="IPR008145">
    <property type="entry name" value="GK/Ca_channel_bsu"/>
</dbReference>
<dbReference type="FunFam" id="3.30.63.10:FF:000002">
    <property type="entry name" value="Guanylate kinase 1"/>
    <property type="match status" value="1"/>
</dbReference>
<dbReference type="RefSeq" id="WP_012030978.1">
    <property type="nucleotide sequence ID" value="NC_009446.1"/>
</dbReference>
<dbReference type="GO" id="GO:0004385">
    <property type="term" value="F:GMP kinase activity"/>
    <property type="evidence" value="ECO:0007669"/>
    <property type="project" value="UniProtKB-UniRule"/>
</dbReference>
<dbReference type="SUPFAM" id="SSF52540">
    <property type="entry name" value="P-loop containing nucleoside triphosphate hydrolases"/>
    <property type="match status" value="1"/>
</dbReference>
<dbReference type="Pfam" id="PF00625">
    <property type="entry name" value="Guanylate_kin"/>
    <property type="match status" value="1"/>
</dbReference>
<keyword evidence="7 9" id="KW-0067">ATP-binding</keyword>
<proteinExistence type="inferred from homology"/>
<dbReference type="InterPro" id="IPR027417">
    <property type="entry name" value="P-loop_NTPase"/>
</dbReference>
<dbReference type="Gene3D" id="3.30.63.10">
    <property type="entry name" value="Guanylate Kinase phosphate binding domain"/>
    <property type="match status" value="1"/>
</dbReference>
<evidence type="ECO:0000256" key="6">
    <source>
        <dbReference type="ARBA" id="ARBA00022777"/>
    </source>
</evidence>
<evidence type="ECO:0000256" key="2">
    <source>
        <dbReference type="ARBA" id="ARBA00012961"/>
    </source>
</evidence>
<evidence type="ECO:0000259" key="10">
    <source>
        <dbReference type="PROSITE" id="PS50052"/>
    </source>
</evidence>
<dbReference type="Gene3D" id="3.40.50.300">
    <property type="entry name" value="P-loop containing nucleotide triphosphate hydrolases"/>
    <property type="match status" value="1"/>
</dbReference>
<dbReference type="STRING" id="246195.DNO_0645"/>
<dbReference type="eggNOG" id="COG0194">
    <property type="taxonomic scope" value="Bacteria"/>
</dbReference>
<keyword evidence="6 9" id="KW-0418">Kinase</keyword>
<evidence type="ECO:0000256" key="3">
    <source>
        <dbReference type="ARBA" id="ARBA00016296"/>
    </source>
</evidence>
<keyword evidence="9" id="KW-0963">Cytoplasm</keyword>
<dbReference type="InterPro" id="IPR017665">
    <property type="entry name" value="Guanylate_kinase"/>
</dbReference>
<dbReference type="PROSITE" id="PS50052">
    <property type="entry name" value="GUANYLATE_KINASE_2"/>
    <property type="match status" value="1"/>
</dbReference>
<dbReference type="KEGG" id="dno:DNO_0645"/>
<protein>
    <recommendedName>
        <fullName evidence="3 9">Guanylate kinase</fullName>
        <ecNumber evidence="2 9">2.7.4.8</ecNumber>
    </recommendedName>
    <alternativeName>
        <fullName evidence="8 9">GMP kinase</fullName>
    </alternativeName>
</protein>
<dbReference type="EMBL" id="CP000513">
    <property type="protein sequence ID" value="ABQ14042.1"/>
    <property type="molecule type" value="Genomic_DNA"/>
</dbReference>
<evidence type="ECO:0000256" key="7">
    <source>
        <dbReference type="ARBA" id="ARBA00022840"/>
    </source>
</evidence>
<comment type="catalytic activity">
    <reaction evidence="9">
        <text>GMP + ATP = GDP + ADP</text>
        <dbReference type="Rhea" id="RHEA:20780"/>
        <dbReference type="ChEBI" id="CHEBI:30616"/>
        <dbReference type="ChEBI" id="CHEBI:58115"/>
        <dbReference type="ChEBI" id="CHEBI:58189"/>
        <dbReference type="ChEBI" id="CHEBI:456216"/>
        <dbReference type="EC" id="2.7.4.8"/>
    </reaction>
</comment>
<dbReference type="PROSITE" id="PS00856">
    <property type="entry name" value="GUANYLATE_KINASE_1"/>
    <property type="match status" value="1"/>
</dbReference>
<dbReference type="GO" id="GO:0005829">
    <property type="term" value="C:cytosol"/>
    <property type="evidence" value="ECO:0007669"/>
    <property type="project" value="TreeGrafter"/>
</dbReference>
<dbReference type="HAMAP" id="MF_00328">
    <property type="entry name" value="Guanylate_kinase"/>
    <property type="match status" value="1"/>
</dbReference>
<evidence type="ECO:0000256" key="1">
    <source>
        <dbReference type="ARBA" id="ARBA00005790"/>
    </source>
</evidence>
<dbReference type="HOGENOM" id="CLU_001715_1_0_6"/>
<dbReference type="NCBIfam" id="TIGR03263">
    <property type="entry name" value="guanyl_kin"/>
    <property type="match status" value="1"/>
</dbReference>
<dbReference type="GO" id="GO:0005524">
    <property type="term" value="F:ATP binding"/>
    <property type="evidence" value="ECO:0007669"/>
    <property type="project" value="UniProtKB-UniRule"/>
</dbReference>
<dbReference type="OrthoDB" id="9808150at2"/>
<feature type="domain" description="Guanylate kinase-like" evidence="10">
    <location>
        <begin position="3"/>
        <end position="181"/>
    </location>
</feature>
<comment type="function">
    <text evidence="9">Essential for recycling GMP and indirectly, cGMP.</text>
</comment>
<reference evidence="11 12" key="1">
    <citation type="journal article" date="2007" name="Nat. Biotechnol.">
        <title>Genome sequence and identification of candidate vaccine antigens from the animal pathogen Dichelobacter nodosus.</title>
        <authorList>
            <person name="Myers G.S."/>
            <person name="Parker D."/>
            <person name="Al-Hasani K."/>
            <person name="Kennan R.M."/>
            <person name="Seemann T."/>
            <person name="Ren Q."/>
            <person name="Badger J.H."/>
            <person name="Selengut J.D."/>
            <person name="Deboy R.T."/>
            <person name="Tettelin H."/>
            <person name="Boyce J.D."/>
            <person name="McCarl V.P."/>
            <person name="Han X."/>
            <person name="Nelson W.C."/>
            <person name="Madupu R."/>
            <person name="Mohamoud Y."/>
            <person name="Holley T."/>
            <person name="Fedorova N."/>
            <person name="Khouri H."/>
            <person name="Bottomley S.P."/>
            <person name="Whittington R.J."/>
            <person name="Adler B."/>
            <person name="Songer J.G."/>
            <person name="Rood J.I."/>
            <person name="Paulsen I.T."/>
        </authorList>
    </citation>
    <scope>NUCLEOTIDE SEQUENCE [LARGE SCALE GENOMIC DNA]</scope>
    <source>
        <strain evidence="11 12">VCS1703A</strain>
    </source>
</reference>
<comment type="subcellular location">
    <subcellularLocation>
        <location evidence="9">Cytoplasm</location>
    </subcellularLocation>
</comment>
<dbReference type="InterPro" id="IPR020590">
    <property type="entry name" value="Guanylate_kinase_CS"/>
</dbReference>
<dbReference type="EC" id="2.7.4.8" evidence="2 9"/>
<evidence type="ECO:0000313" key="12">
    <source>
        <dbReference type="Proteomes" id="UP000000248"/>
    </source>
</evidence>
<comment type="similarity">
    <text evidence="1 9">Belongs to the guanylate kinase family.</text>
</comment>
<keyword evidence="12" id="KW-1185">Reference proteome</keyword>
<sequence>MKGQLWIVAAPSGGGKTSLIAETCRQLPKVIESVSHTTREQRNGEIEGTHYYFVTKETFAAMRAQGDFLECAEVFHNSYGTSAQQVDRLLAQGYDVILSIDWQGAQQVQAKRADVTSVFLLPPSLAALNERLTNRGQDRSEIVQQRMQEANAQIAHYVDFDYIIINDDFNRAAKELQALIIASRLQRQRCAEELAQLVDQLAHDHY</sequence>
<dbReference type="SMART" id="SM00072">
    <property type="entry name" value="GuKc"/>
    <property type="match status" value="1"/>
</dbReference>
<evidence type="ECO:0000256" key="8">
    <source>
        <dbReference type="ARBA" id="ARBA00030128"/>
    </source>
</evidence>
<keyword evidence="4 9" id="KW-0808">Transferase</keyword>
<evidence type="ECO:0000313" key="11">
    <source>
        <dbReference type="EMBL" id="ABQ14042.1"/>
    </source>
</evidence>
<dbReference type="PANTHER" id="PTHR23117">
    <property type="entry name" value="GUANYLATE KINASE-RELATED"/>
    <property type="match status" value="1"/>
</dbReference>
<dbReference type="Proteomes" id="UP000000248">
    <property type="component" value="Chromosome"/>
</dbReference>
<gene>
    <name evidence="9" type="primary">gmk</name>
    <name evidence="11" type="ordered locus">DNO_0645</name>
</gene>
<dbReference type="PANTHER" id="PTHR23117:SF13">
    <property type="entry name" value="GUANYLATE KINASE"/>
    <property type="match status" value="1"/>
</dbReference>
<feature type="binding site" evidence="9">
    <location>
        <begin position="10"/>
        <end position="17"/>
    </location>
    <ligand>
        <name>ATP</name>
        <dbReference type="ChEBI" id="CHEBI:30616"/>
    </ligand>
</feature>
<evidence type="ECO:0000256" key="4">
    <source>
        <dbReference type="ARBA" id="ARBA00022679"/>
    </source>
</evidence>